<dbReference type="GO" id="GO:0051082">
    <property type="term" value="F:unfolded protein binding"/>
    <property type="evidence" value="ECO:0007669"/>
    <property type="project" value="TreeGrafter"/>
</dbReference>
<dbReference type="PANTHER" id="PTHR35329:SF1">
    <property type="entry name" value="CHITIN SYNTHASE EXPORT CHAPERONE"/>
    <property type="match status" value="1"/>
</dbReference>
<reference evidence="3" key="1">
    <citation type="submission" date="2020-01" db="EMBL/GenBank/DDBJ databases">
        <authorList>
            <consortium name="DOE Joint Genome Institute"/>
            <person name="Haridas S."/>
            <person name="Albert R."/>
            <person name="Binder M."/>
            <person name="Bloem J."/>
            <person name="Labutti K."/>
            <person name="Salamov A."/>
            <person name="Andreopoulos B."/>
            <person name="Baker S.E."/>
            <person name="Barry K."/>
            <person name="Bills G."/>
            <person name="Bluhm B.H."/>
            <person name="Cannon C."/>
            <person name="Castanera R."/>
            <person name="Culley D.E."/>
            <person name="Daum C."/>
            <person name="Ezra D."/>
            <person name="Gonzalez J.B."/>
            <person name="Henrissat B."/>
            <person name="Kuo A."/>
            <person name="Liang C."/>
            <person name="Lipzen A."/>
            <person name="Lutzoni F."/>
            <person name="Magnuson J."/>
            <person name="Mondo S."/>
            <person name="Nolan M."/>
            <person name="Ohm R."/>
            <person name="Pangilinan J."/>
            <person name="Park H.-J."/>
            <person name="Ramirez L."/>
            <person name="Alfaro M."/>
            <person name="Sun H."/>
            <person name="Tritt A."/>
            <person name="Yoshinaga Y."/>
            <person name="Zwiers L.-H."/>
            <person name="Turgeon B.G."/>
            <person name="Goodwin S.B."/>
            <person name="Spatafora J.W."/>
            <person name="Crous P.W."/>
            <person name="Grigoriev I.V."/>
        </authorList>
    </citation>
    <scope>NUCLEOTIDE SEQUENCE</scope>
    <source>
        <strain evidence="3">CBS 342.82</strain>
    </source>
</reference>
<sequence>MSQYGRFFDFCRDSGSGYATIPVCNLFYESRARPNNVVDQTNYFGGCQLTGIPLGDDRYLANLGSILVAGIAILSVFFLLWRSERKRAAVGRREMQFFLIGYLIIEVCEIFSIGGFPLNSRVRRAFSAAHIAAVVATSWILLMNGAVGFQILYDGTWASLLLIFGSATALFVGTGYIALDTGFSWTGYWDSTLVAPNQAYALYTLFLLVPLIFVVLYFVLESVLVLRVLGEIRPMYYLVAAALLFAIGQIFQFVISVHICNGTNGKINGGLFESLFTYFSVVMIWVFWSSITEDDWPTSSTTEGYN</sequence>
<dbReference type="Proteomes" id="UP000504637">
    <property type="component" value="Unplaced"/>
</dbReference>
<dbReference type="Pfam" id="PF12271">
    <property type="entry name" value="Chs7"/>
    <property type="match status" value="1"/>
</dbReference>
<keyword evidence="1" id="KW-0812">Transmembrane</keyword>
<gene>
    <name evidence="3" type="ORF">K489DRAFT_15137</name>
</gene>
<feature type="transmembrane region" description="Helical" evidence="1">
    <location>
        <begin position="267"/>
        <end position="288"/>
    </location>
</feature>
<evidence type="ECO:0000256" key="1">
    <source>
        <dbReference type="SAM" id="Phobius"/>
    </source>
</evidence>
<dbReference type="RefSeq" id="XP_033464433.1">
    <property type="nucleotide sequence ID" value="XM_033599226.1"/>
</dbReference>
<feature type="transmembrane region" description="Helical" evidence="1">
    <location>
        <begin position="128"/>
        <end position="153"/>
    </location>
</feature>
<reference evidence="3" key="3">
    <citation type="submission" date="2025-08" db="UniProtKB">
        <authorList>
            <consortium name="RefSeq"/>
        </authorList>
    </citation>
    <scope>IDENTIFICATION</scope>
    <source>
        <strain evidence="3">CBS 342.82</strain>
    </source>
</reference>
<keyword evidence="1" id="KW-1133">Transmembrane helix</keyword>
<evidence type="ECO:0000313" key="3">
    <source>
        <dbReference type="RefSeq" id="XP_033464433.1"/>
    </source>
</evidence>
<feature type="transmembrane region" description="Helical" evidence="1">
    <location>
        <begin position="236"/>
        <end position="255"/>
    </location>
</feature>
<dbReference type="GO" id="GO:0005789">
    <property type="term" value="C:endoplasmic reticulum membrane"/>
    <property type="evidence" value="ECO:0007669"/>
    <property type="project" value="TreeGrafter"/>
</dbReference>
<dbReference type="OrthoDB" id="5582162at2759"/>
<proteinExistence type="predicted"/>
<accession>A0A6J3MKB7</accession>
<dbReference type="PANTHER" id="PTHR35329">
    <property type="entry name" value="CHITIN SYNTHASE EXPORT CHAPERONE"/>
    <property type="match status" value="1"/>
</dbReference>
<protein>
    <submittedName>
        <fullName evidence="3">Uncharacterized protein</fullName>
    </submittedName>
</protein>
<feature type="transmembrane region" description="Helical" evidence="1">
    <location>
        <begin position="97"/>
        <end position="116"/>
    </location>
</feature>
<feature type="transmembrane region" description="Helical" evidence="1">
    <location>
        <begin position="199"/>
        <end position="224"/>
    </location>
</feature>
<keyword evidence="2" id="KW-1185">Reference proteome</keyword>
<name>A0A6J3MKB7_9PEZI</name>
<feature type="transmembrane region" description="Helical" evidence="1">
    <location>
        <begin position="160"/>
        <end position="179"/>
    </location>
</feature>
<reference evidence="3" key="2">
    <citation type="submission" date="2020-04" db="EMBL/GenBank/DDBJ databases">
        <authorList>
            <consortium name="NCBI Genome Project"/>
        </authorList>
    </citation>
    <scope>NUCLEOTIDE SEQUENCE</scope>
    <source>
        <strain evidence="3">CBS 342.82</strain>
    </source>
</reference>
<dbReference type="InterPro" id="IPR022057">
    <property type="entry name" value="Chs7"/>
</dbReference>
<evidence type="ECO:0000313" key="2">
    <source>
        <dbReference type="Proteomes" id="UP000504637"/>
    </source>
</evidence>
<feature type="transmembrane region" description="Helical" evidence="1">
    <location>
        <begin position="59"/>
        <end position="81"/>
    </location>
</feature>
<dbReference type="GO" id="GO:0006457">
    <property type="term" value="P:protein folding"/>
    <property type="evidence" value="ECO:0007669"/>
    <property type="project" value="TreeGrafter"/>
</dbReference>
<dbReference type="GeneID" id="54357025"/>
<keyword evidence="1" id="KW-0472">Membrane</keyword>
<dbReference type="AlphaFoldDB" id="A0A6J3MKB7"/>
<organism evidence="3">
    <name type="scientific">Dissoconium aciculare CBS 342.82</name>
    <dbReference type="NCBI Taxonomy" id="1314786"/>
    <lineage>
        <taxon>Eukaryota</taxon>
        <taxon>Fungi</taxon>
        <taxon>Dikarya</taxon>
        <taxon>Ascomycota</taxon>
        <taxon>Pezizomycotina</taxon>
        <taxon>Dothideomycetes</taxon>
        <taxon>Dothideomycetidae</taxon>
        <taxon>Mycosphaerellales</taxon>
        <taxon>Dissoconiaceae</taxon>
        <taxon>Dissoconium</taxon>
    </lineage>
</organism>